<evidence type="ECO:0000259" key="1">
    <source>
        <dbReference type="PROSITE" id="PS50911"/>
    </source>
</evidence>
<proteinExistence type="predicted"/>
<dbReference type="SUPFAM" id="SSF54001">
    <property type="entry name" value="Cysteine proteinases"/>
    <property type="match status" value="1"/>
</dbReference>
<dbReference type="InterPro" id="IPR006311">
    <property type="entry name" value="TAT_signal"/>
</dbReference>
<dbReference type="PROSITE" id="PS51318">
    <property type="entry name" value="TAT"/>
    <property type="match status" value="1"/>
</dbReference>
<evidence type="ECO:0000313" key="3">
    <source>
        <dbReference type="Proteomes" id="UP001430172"/>
    </source>
</evidence>
<dbReference type="Pfam" id="PF05257">
    <property type="entry name" value="CHAP"/>
    <property type="match status" value="1"/>
</dbReference>
<dbReference type="Proteomes" id="UP001430172">
    <property type="component" value="Unassembled WGS sequence"/>
</dbReference>
<comment type="caution">
    <text evidence="2">The sequence shown here is derived from an EMBL/GenBank/DDBJ whole genome shotgun (WGS) entry which is preliminary data.</text>
</comment>
<protein>
    <submittedName>
        <fullName evidence="2">CHAP domain-containing protein</fullName>
    </submittedName>
</protein>
<dbReference type="PROSITE" id="PS50911">
    <property type="entry name" value="CHAP"/>
    <property type="match status" value="1"/>
</dbReference>
<accession>A0ABS2CLA5</accession>
<reference evidence="2" key="1">
    <citation type="submission" date="2021-02" db="EMBL/GenBank/DDBJ databases">
        <title>Phycicoccus sp. MQZ13P-5T, whole genome shotgun sequence.</title>
        <authorList>
            <person name="Tuo L."/>
        </authorList>
    </citation>
    <scope>NUCLEOTIDE SEQUENCE</scope>
    <source>
        <strain evidence="2">MQZ13P-5</strain>
    </source>
</reference>
<dbReference type="Gene3D" id="3.90.1720.10">
    <property type="entry name" value="endopeptidase domain like (from Nostoc punctiforme)"/>
    <property type="match status" value="1"/>
</dbReference>
<dbReference type="EMBL" id="JAFDVD010000009">
    <property type="protein sequence ID" value="MBM6400669.1"/>
    <property type="molecule type" value="Genomic_DNA"/>
</dbReference>
<keyword evidence="3" id="KW-1185">Reference proteome</keyword>
<dbReference type="InterPro" id="IPR038765">
    <property type="entry name" value="Papain-like_cys_pep_sf"/>
</dbReference>
<gene>
    <name evidence="2" type="ORF">JQN70_09760</name>
</gene>
<dbReference type="InterPro" id="IPR007921">
    <property type="entry name" value="CHAP_dom"/>
</dbReference>
<organism evidence="2 3">
    <name type="scientific">Phycicoccus sonneratiae</name>
    <dbReference type="NCBI Taxonomy" id="2807628"/>
    <lineage>
        <taxon>Bacteria</taxon>
        <taxon>Bacillati</taxon>
        <taxon>Actinomycetota</taxon>
        <taxon>Actinomycetes</taxon>
        <taxon>Micrococcales</taxon>
        <taxon>Intrasporangiaceae</taxon>
        <taxon>Phycicoccus</taxon>
    </lineage>
</organism>
<sequence>MDTTPEARLGRRSALGLGLGAVAAGGLTVVTAESASAVGAADPVDDYPYKNSTIDVPGRWNFFTRECTSFVAWRLNRRNGIAFNNNWRGVHWGDASNWIHAAGLARLTVNRTPRVGAVGVPDGHGHVAWVNRIRSNGDVSYEEYNWSPPHVYNHRILPRGGWRYIHFPG</sequence>
<name>A0ABS2CLA5_9MICO</name>
<feature type="domain" description="Peptidase C51" evidence="1">
    <location>
        <begin position="42"/>
        <end position="166"/>
    </location>
</feature>
<evidence type="ECO:0000313" key="2">
    <source>
        <dbReference type="EMBL" id="MBM6400669.1"/>
    </source>
</evidence>
<dbReference type="RefSeq" id="WP_204131138.1">
    <property type="nucleotide sequence ID" value="NZ_JAFDVD010000009.1"/>
</dbReference>